<protein>
    <submittedName>
        <fullName evidence="1">Uncharacterized protein</fullName>
    </submittedName>
</protein>
<comment type="caution">
    <text evidence="1">The sequence shown here is derived from an EMBL/GenBank/DDBJ whole genome shotgun (WGS) entry which is preliminary data.</text>
</comment>
<proteinExistence type="predicted"/>
<accession>A0A0F3MPT8</accession>
<dbReference type="PATRIC" id="fig|1359196.3.peg.145"/>
<gene>
    <name evidence="1" type="ORF">RFEPED_0155</name>
</gene>
<organism evidence="1 2">
    <name type="scientific">Rickettsia felis str. Pedreira</name>
    <dbReference type="NCBI Taxonomy" id="1359196"/>
    <lineage>
        <taxon>Bacteria</taxon>
        <taxon>Pseudomonadati</taxon>
        <taxon>Pseudomonadota</taxon>
        <taxon>Alphaproteobacteria</taxon>
        <taxon>Rickettsiales</taxon>
        <taxon>Rickettsiaceae</taxon>
        <taxon>Rickettsieae</taxon>
        <taxon>Rickettsia</taxon>
        <taxon>spotted fever group</taxon>
    </lineage>
</organism>
<dbReference type="Proteomes" id="UP000033475">
    <property type="component" value="Unassembled WGS sequence"/>
</dbReference>
<dbReference type="EMBL" id="LANQ01000001">
    <property type="protein sequence ID" value="KJV57788.1"/>
    <property type="molecule type" value="Genomic_DNA"/>
</dbReference>
<sequence>MTDKITTLLDSNEALNLSLEGGYLSDITREKNNLGDADFITSEEKYALDPDTILSMTLSGIFGEIRSQPETNIVNSSLEPTSKEKNTLNVDNNVNALSINVVVAFCWWAVNYIIASVANICNYRESPSQQQQEEPFDIAKLWLNDPVYFEHMQMGGDTGMVAIGAMGTIEAH</sequence>
<evidence type="ECO:0000313" key="1">
    <source>
        <dbReference type="EMBL" id="KJV57788.1"/>
    </source>
</evidence>
<dbReference type="RefSeq" id="WP_011270982.1">
    <property type="nucleotide sequence ID" value="NZ_LANQ01000001.1"/>
</dbReference>
<dbReference type="AlphaFoldDB" id="A0A0F3MPT8"/>
<reference evidence="1 2" key="1">
    <citation type="submission" date="2015-01" db="EMBL/GenBank/DDBJ databases">
        <title>Genome Sequencing of Rickettsiales.</title>
        <authorList>
            <person name="Daugherty S.C."/>
            <person name="Su Q."/>
            <person name="Abolude K."/>
            <person name="Beier-Sexton M."/>
            <person name="Carlyon J.A."/>
            <person name="Carter R."/>
            <person name="Day N.P."/>
            <person name="Dumler S.J."/>
            <person name="Dyachenko V."/>
            <person name="Godinez A."/>
            <person name="Kurtti T.J."/>
            <person name="Lichay M."/>
            <person name="Mullins K.E."/>
            <person name="Ott S."/>
            <person name="Pappas-Brown V."/>
            <person name="Paris D.H."/>
            <person name="Patel P."/>
            <person name="Richards A.L."/>
            <person name="Sadzewicz L."/>
            <person name="Sears K."/>
            <person name="Seidman D."/>
            <person name="Sengamalay N."/>
            <person name="Stenos J."/>
            <person name="Tallon L.J."/>
            <person name="Vincent G."/>
            <person name="Fraser C.M."/>
            <person name="Munderloh U."/>
            <person name="Dunning-Hotopp J.C."/>
        </authorList>
    </citation>
    <scope>NUCLEOTIDE SEQUENCE [LARGE SCALE GENOMIC DNA]</scope>
    <source>
        <strain evidence="1 2">Pedreira</strain>
    </source>
</reference>
<name>A0A0F3MPT8_RICFI</name>
<evidence type="ECO:0000313" key="2">
    <source>
        <dbReference type="Proteomes" id="UP000033475"/>
    </source>
</evidence>